<dbReference type="Pfam" id="PF12680">
    <property type="entry name" value="SnoaL_2"/>
    <property type="match status" value="1"/>
</dbReference>
<dbReference type="EMBL" id="AP012603">
    <property type="protein sequence ID" value="BAM86045.1"/>
    <property type="molecule type" value="Genomic_DNA"/>
</dbReference>
<protein>
    <recommendedName>
        <fullName evidence="1">SnoaL-like domain-containing protein</fullName>
    </recommendedName>
</protein>
<accession>M4ZID4</accession>
<dbReference type="AlphaFoldDB" id="M4ZID4"/>
<evidence type="ECO:0000259" key="1">
    <source>
        <dbReference type="Pfam" id="PF12680"/>
    </source>
</evidence>
<sequence length="124" mass="13388">MSDAVTDYDHLLRSNLNRVFNERDPAKREAAIAELFVETPVMFEPTDIVQGRDAISQVAGQLLQKFGADFAFVPIATAVGHHGLARLAWQAGPRGGPVAVTGADVAEIVDGRIARLWVLLDPPT</sequence>
<organism evidence="2 3">
    <name type="scientific">Bradyrhizobium oligotrophicum S58</name>
    <dbReference type="NCBI Taxonomy" id="1245469"/>
    <lineage>
        <taxon>Bacteria</taxon>
        <taxon>Pseudomonadati</taxon>
        <taxon>Pseudomonadota</taxon>
        <taxon>Alphaproteobacteria</taxon>
        <taxon>Hyphomicrobiales</taxon>
        <taxon>Nitrobacteraceae</taxon>
        <taxon>Bradyrhizobium</taxon>
    </lineage>
</organism>
<dbReference type="STRING" id="1245469.S58_00240"/>
<evidence type="ECO:0000313" key="3">
    <source>
        <dbReference type="Proteomes" id="UP000011841"/>
    </source>
</evidence>
<reference evidence="2 3" key="1">
    <citation type="journal article" date="2013" name="Appl. Environ. Microbiol.">
        <title>Genome analysis suggests that the soil oligotrophic bacterium Agromonas oligotrophica (Bradyrhizobium oligotrophicum) is a nitrogen-fixing symbiont of Aeschynomene indica.</title>
        <authorList>
            <person name="Okubo T."/>
            <person name="Fukushima S."/>
            <person name="Itakura M."/>
            <person name="Oshima K."/>
            <person name="Longtonglang A."/>
            <person name="Teaumroong N."/>
            <person name="Mitsui H."/>
            <person name="Hattori M."/>
            <person name="Hattori R."/>
            <person name="Hattori T."/>
            <person name="Minamisawa K."/>
        </authorList>
    </citation>
    <scope>NUCLEOTIDE SEQUENCE [LARGE SCALE GENOMIC DNA]</scope>
    <source>
        <strain evidence="2 3">S58</strain>
    </source>
</reference>
<gene>
    <name evidence="2" type="ORF">S58_00240</name>
</gene>
<dbReference type="RefSeq" id="WP_015663188.1">
    <property type="nucleotide sequence ID" value="NC_020453.1"/>
</dbReference>
<dbReference type="OrthoDB" id="7064268at2"/>
<dbReference type="InterPro" id="IPR037401">
    <property type="entry name" value="SnoaL-like"/>
</dbReference>
<dbReference type="SUPFAM" id="SSF54427">
    <property type="entry name" value="NTF2-like"/>
    <property type="match status" value="1"/>
</dbReference>
<dbReference type="Proteomes" id="UP000011841">
    <property type="component" value="Chromosome"/>
</dbReference>
<proteinExistence type="predicted"/>
<dbReference type="Gene3D" id="3.10.450.50">
    <property type="match status" value="1"/>
</dbReference>
<dbReference type="KEGG" id="aol:S58_00240"/>
<evidence type="ECO:0000313" key="2">
    <source>
        <dbReference type="EMBL" id="BAM86045.1"/>
    </source>
</evidence>
<keyword evidence="3" id="KW-1185">Reference proteome</keyword>
<dbReference type="InterPro" id="IPR032710">
    <property type="entry name" value="NTF2-like_dom_sf"/>
</dbReference>
<dbReference type="HOGENOM" id="CLU_125060_2_1_5"/>
<dbReference type="GeneID" id="301814047"/>
<feature type="domain" description="SnoaL-like" evidence="1">
    <location>
        <begin position="18"/>
        <end position="115"/>
    </location>
</feature>
<name>M4ZID4_9BRAD</name>
<dbReference type="eggNOG" id="COG0346">
    <property type="taxonomic scope" value="Bacteria"/>
</dbReference>
<dbReference type="PATRIC" id="fig|1245469.3.peg.27"/>